<organism evidence="2 3">
    <name type="scientific">Colletotrichum liriopes</name>
    <dbReference type="NCBI Taxonomy" id="708192"/>
    <lineage>
        <taxon>Eukaryota</taxon>
        <taxon>Fungi</taxon>
        <taxon>Dikarya</taxon>
        <taxon>Ascomycota</taxon>
        <taxon>Pezizomycotina</taxon>
        <taxon>Sordariomycetes</taxon>
        <taxon>Hypocreomycetidae</taxon>
        <taxon>Glomerellales</taxon>
        <taxon>Glomerellaceae</taxon>
        <taxon>Colletotrichum</taxon>
        <taxon>Colletotrichum spaethianum species complex</taxon>
    </lineage>
</organism>
<accession>A0AA37H244</accession>
<comment type="caution">
    <text evidence="2">The sequence shown here is derived from an EMBL/GenBank/DDBJ whole genome shotgun (WGS) entry which is preliminary data.</text>
</comment>
<protein>
    <submittedName>
        <fullName evidence="2">Uncharacterized protein</fullName>
    </submittedName>
</protein>
<evidence type="ECO:0000256" key="1">
    <source>
        <dbReference type="SAM" id="MobiDB-lite"/>
    </source>
</evidence>
<dbReference type="AlphaFoldDB" id="A0AA37H244"/>
<dbReference type="Proteomes" id="UP001055172">
    <property type="component" value="Unassembled WGS sequence"/>
</dbReference>
<feature type="region of interest" description="Disordered" evidence="1">
    <location>
        <begin position="42"/>
        <end position="65"/>
    </location>
</feature>
<reference evidence="2 3" key="1">
    <citation type="submission" date="2021-07" db="EMBL/GenBank/DDBJ databases">
        <title>Genome data of Colletotrichum spaethianum.</title>
        <authorList>
            <person name="Utami Y.D."/>
            <person name="Hiruma K."/>
        </authorList>
    </citation>
    <scope>NUCLEOTIDE SEQUENCE [LARGE SCALE GENOMIC DNA]</scope>
    <source>
        <strain evidence="2 3">MAFF 242679</strain>
    </source>
</reference>
<gene>
    <name evidence="2" type="ORF">ColLi_13723</name>
</gene>
<evidence type="ECO:0000313" key="3">
    <source>
        <dbReference type="Proteomes" id="UP001055172"/>
    </source>
</evidence>
<name>A0AA37H244_9PEZI</name>
<evidence type="ECO:0000313" key="2">
    <source>
        <dbReference type="EMBL" id="GJC90885.1"/>
    </source>
</evidence>
<keyword evidence="3" id="KW-1185">Reference proteome</keyword>
<sequence length="87" mass="9565">MRRPARNLYGLGAGSLRRAMYRPAGNGAKRYITRRTVQSPWTKKQALECGGGGGPLKGREKDATKQDDVVEFPGRDLPCSIRMNTAT</sequence>
<dbReference type="EMBL" id="BPPX01000062">
    <property type="protein sequence ID" value="GJC90885.1"/>
    <property type="molecule type" value="Genomic_DNA"/>
</dbReference>
<proteinExistence type="predicted"/>